<accession>A0A0K0XT04</accession>
<keyword evidence="14" id="KW-0443">Lipid metabolism</keyword>
<organism evidence="19 20">
    <name type="scientific">Wenzhouxiangella marina</name>
    <dbReference type="NCBI Taxonomy" id="1579979"/>
    <lineage>
        <taxon>Bacteria</taxon>
        <taxon>Pseudomonadati</taxon>
        <taxon>Pseudomonadota</taxon>
        <taxon>Gammaproteobacteria</taxon>
        <taxon>Chromatiales</taxon>
        <taxon>Wenzhouxiangellaceae</taxon>
        <taxon>Wenzhouxiangella</taxon>
    </lineage>
</organism>
<comment type="subcellular location">
    <subcellularLocation>
        <location evidence="2">Cell membrane</location>
        <topology evidence="2">Multi-pass membrane protein</topology>
    </subcellularLocation>
</comment>
<dbReference type="EMBL" id="CP012154">
    <property type="protein sequence ID" value="AKS40818.1"/>
    <property type="molecule type" value="Genomic_DNA"/>
</dbReference>
<evidence type="ECO:0000256" key="13">
    <source>
        <dbReference type="ARBA" id="ARBA00022989"/>
    </source>
</evidence>
<evidence type="ECO:0000256" key="1">
    <source>
        <dbReference type="ARBA" id="ARBA00001698"/>
    </source>
</evidence>
<gene>
    <name evidence="19" type="ORF">WM2015_436</name>
</gene>
<evidence type="ECO:0000256" key="18">
    <source>
        <dbReference type="RuleBase" id="RU003938"/>
    </source>
</evidence>
<evidence type="ECO:0000313" key="20">
    <source>
        <dbReference type="Proteomes" id="UP000066624"/>
    </source>
</evidence>
<protein>
    <recommendedName>
        <fullName evidence="7 18">Phosphatidate cytidylyltransferase</fullName>
        <ecNumber evidence="6 18">2.7.7.41</ecNumber>
    </recommendedName>
</protein>
<keyword evidence="13" id="KW-1133">Transmembrane helix</keyword>
<keyword evidence="15" id="KW-0472">Membrane</keyword>
<dbReference type="RefSeq" id="WP_049724498.1">
    <property type="nucleotide sequence ID" value="NZ_CP012154.1"/>
</dbReference>
<proteinExistence type="inferred from homology"/>
<name>A0A0K0XT04_9GAMM</name>
<keyword evidence="10 18" id="KW-0808">Transferase</keyword>
<evidence type="ECO:0000256" key="14">
    <source>
        <dbReference type="ARBA" id="ARBA00023098"/>
    </source>
</evidence>
<dbReference type="GO" id="GO:0016024">
    <property type="term" value="P:CDP-diacylglycerol biosynthetic process"/>
    <property type="evidence" value="ECO:0007669"/>
    <property type="project" value="UniProtKB-UniPathway"/>
</dbReference>
<dbReference type="PATRIC" id="fig|1579979.3.peg.439"/>
<keyword evidence="8" id="KW-1003">Cell membrane</keyword>
<comment type="catalytic activity">
    <reaction evidence="1 18">
        <text>a 1,2-diacyl-sn-glycero-3-phosphate + CTP + H(+) = a CDP-1,2-diacyl-sn-glycerol + diphosphate</text>
        <dbReference type="Rhea" id="RHEA:16229"/>
        <dbReference type="ChEBI" id="CHEBI:15378"/>
        <dbReference type="ChEBI" id="CHEBI:33019"/>
        <dbReference type="ChEBI" id="CHEBI:37563"/>
        <dbReference type="ChEBI" id="CHEBI:58332"/>
        <dbReference type="ChEBI" id="CHEBI:58608"/>
        <dbReference type="EC" id="2.7.7.41"/>
    </reaction>
</comment>
<keyword evidence="20" id="KW-1185">Reference proteome</keyword>
<keyword evidence="12 18" id="KW-0548">Nucleotidyltransferase</keyword>
<evidence type="ECO:0000256" key="7">
    <source>
        <dbReference type="ARBA" id="ARBA00019373"/>
    </source>
</evidence>
<evidence type="ECO:0000313" key="19">
    <source>
        <dbReference type="EMBL" id="AKS40818.1"/>
    </source>
</evidence>
<dbReference type="GO" id="GO:0004605">
    <property type="term" value="F:phosphatidate cytidylyltransferase activity"/>
    <property type="evidence" value="ECO:0007669"/>
    <property type="project" value="UniProtKB-EC"/>
</dbReference>
<evidence type="ECO:0000256" key="10">
    <source>
        <dbReference type="ARBA" id="ARBA00022679"/>
    </source>
</evidence>
<dbReference type="OrthoDB" id="9799199at2"/>
<comment type="pathway">
    <text evidence="3 18">Phospholipid metabolism; CDP-diacylglycerol biosynthesis; CDP-diacylglycerol from sn-glycerol 3-phosphate: step 3/3.</text>
</comment>
<evidence type="ECO:0000256" key="6">
    <source>
        <dbReference type="ARBA" id="ARBA00012487"/>
    </source>
</evidence>
<keyword evidence="17" id="KW-1208">Phospholipid metabolism</keyword>
<evidence type="ECO:0000256" key="3">
    <source>
        <dbReference type="ARBA" id="ARBA00005119"/>
    </source>
</evidence>
<evidence type="ECO:0000256" key="5">
    <source>
        <dbReference type="ARBA" id="ARBA00010185"/>
    </source>
</evidence>
<dbReference type="EC" id="2.7.7.41" evidence="6 18"/>
<evidence type="ECO:0000256" key="11">
    <source>
        <dbReference type="ARBA" id="ARBA00022692"/>
    </source>
</evidence>
<dbReference type="STRING" id="1579979.WM2015_436"/>
<dbReference type="Pfam" id="PF01148">
    <property type="entry name" value="CTP_transf_1"/>
    <property type="match status" value="1"/>
</dbReference>
<dbReference type="InterPro" id="IPR000374">
    <property type="entry name" value="PC_trans"/>
</dbReference>
<dbReference type="Proteomes" id="UP000066624">
    <property type="component" value="Chromosome"/>
</dbReference>
<comment type="pathway">
    <text evidence="4">Lipid metabolism.</text>
</comment>
<dbReference type="GO" id="GO:0005886">
    <property type="term" value="C:plasma membrane"/>
    <property type="evidence" value="ECO:0007669"/>
    <property type="project" value="UniProtKB-SubCell"/>
</dbReference>
<evidence type="ECO:0000256" key="4">
    <source>
        <dbReference type="ARBA" id="ARBA00005189"/>
    </source>
</evidence>
<evidence type="ECO:0000256" key="17">
    <source>
        <dbReference type="ARBA" id="ARBA00023264"/>
    </source>
</evidence>
<evidence type="ECO:0000256" key="2">
    <source>
        <dbReference type="ARBA" id="ARBA00004651"/>
    </source>
</evidence>
<evidence type="ECO:0000256" key="12">
    <source>
        <dbReference type="ARBA" id="ARBA00022695"/>
    </source>
</evidence>
<dbReference type="PANTHER" id="PTHR46382:SF1">
    <property type="entry name" value="PHOSPHATIDATE CYTIDYLYLTRANSFERASE"/>
    <property type="match status" value="1"/>
</dbReference>
<dbReference type="AlphaFoldDB" id="A0A0K0XT04"/>
<evidence type="ECO:0000256" key="9">
    <source>
        <dbReference type="ARBA" id="ARBA00022516"/>
    </source>
</evidence>
<sequence length="282" mass="29039">MLKTRVITALLIATFGLLALFALPVTGFALVAAAVLLGIGGWEAARLAGLDSPVACHGFGAALLLIGLALGASLGLLPSLPLQIPTLPIVIPSLLGAIAGMWLLLFLWLAGPKWGGQPRSGMTLFKLLVLTLILLGAWLAISWLQARSPWLVLFLMLLIAAADVGAYFTGRSVGGPKLAPRISPGKTWSGVAGGLVATILVTALAAALLPDAPFRPMIAALVAAVLAWISVGGDLFISLLKRQRGLKDSSNLLPGHGGILDRFDSLGAALPFFVIAVAQLGS</sequence>
<evidence type="ECO:0000256" key="8">
    <source>
        <dbReference type="ARBA" id="ARBA00022475"/>
    </source>
</evidence>
<keyword evidence="16" id="KW-0594">Phospholipid biosynthesis</keyword>
<dbReference type="KEGG" id="wma:WM2015_436"/>
<evidence type="ECO:0000256" key="15">
    <source>
        <dbReference type="ARBA" id="ARBA00023136"/>
    </source>
</evidence>
<dbReference type="UniPathway" id="UPA00557">
    <property type="reaction ID" value="UER00614"/>
</dbReference>
<keyword evidence="9" id="KW-0444">Lipid biosynthesis</keyword>
<reference evidence="19 20" key="1">
    <citation type="submission" date="2015-07" db="EMBL/GenBank/DDBJ databases">
        <authorList>
            <person name="Noorani M."/>
        </authorList>
    </citation>
    <scope>NUCLEOTIDE SEQUENCE [LARGE SCALE GENOMIC DNA]</scope>
    <source>
        <strain evidence="19 20">KCTC 42284</strain>
    </source>
</reference>
<evidence type="ECO:0000256" key="16">
    <source>
        <dbReference type="ARBA" id="ARBA00023209"/>
    </source>
</evidence>
<dbReference type="PANTHER" id="PTHR46382">
    <property type="entry name" value="PHOSPHATIDATE CYTIDYLYLTRANSFERASE"/>
    <property type="match status" value="1"/>
</dbReference>
<keyword evidence="11 18" id="KW-0812">Transmembrane</keyword>
<dbReference type="PROSITE" id="PS01315">
    <property type="entry name" value="CDS"/>
    <property type="match status" value="1"/>
</dbReference>
<comment type="similarity">
    <text evidence="5 18">Belongs to the CDS family.</text>
</comment>